<dbReference type="PANTHER" id="PTHR30532">
    <property type="entry name" value="IRON III DICITRATE-BINDING PERIPLASMIC PROTEIN"/>
    <property type="match status" value="1"/>
</dbReference>
<keyword evidence="3" id="KW-0813">Transport</keyword>
<keyword evidence="7" id="KW-1185">Reference proteome</keyword>
<evidence type="ECO:0000259" key="5">
    <source>
        <dbReference type="PROSITE" id="PS50983"/>
    </source>
</evidence>
<accession>A0ABT1JRY0</accession>
<comment type="caution">
    <text evidence="6">The sequence shown here is derived from an EMBL/GenBank/DDBJ whole genome shotgun (WGS) entry which is preliminary data.</text>
</comment>
<proteinExistence type="inferred from homology"/>
<dbReference type="RefSeq" id="WP_051314215.1">
    <property type="nucleotide sequence ID" value="NZ_AUBJ02000001.1"/>
</dbReference>
<gene>
    <name evidence="6" type="ORF">G443_004676</name>
</gene>
<dbReference type="InterPro" id="IPR002491">
    <property type="entry name" value="ABC_transptr_periplasmic_BD"/>
</dbReference>
<dbReference type="InterPro" id="IPR051313">
    <property type="entry name" value="Bact_iron-sidero_bind"/>
</dbReference>
<dbReference type="EMBL" id="AUBJ02000001">
    <property type="protein sequence ID" value="MCP2334406.1"/>
    <property type="molecule type" value="Genomic_DNA"/>
</dbReference>
<reference evidence="6 7" key="1">
    <citation type="submission" date="2013-07" db="EMBL/GenBank/DDBJ databases">
        <authorList>
            <consortium name="DOE Joint Genome Institute"/>
            <person name="Reeve W."/>
            <person name="Huntemann M."/>
            <person name="Han J."/>
            <person name="Chen A."/>
            <person name="Kyrpides N."/>
            <person name="Mavromatis K."/>
            <person name="Markowitz V."/>
            <person name="Palaniappan K."/>
            <person name="Ivanova N."/>
            <person name="Schaumberg A."/>
            <person name="Pati A."/>
            <person name="Liolios K."/>
            <person name="Nordberg H.P."/>
            <person name="Cantor M.N."/>
            <person name="Hua S.X."/>
            <person name="Woyke T."/>
        </authorList>
    </citation>
    <scope>NUCLEOTIDE SEQUENCE [LARGE SCALE GENOMIC DNA]</scope>
    <source>
        <strain evidence="6 7">DSM 43889</strain>
    </source>
</reference>
<evidence type="ECO:0000256" key="1">
    <source>
        <dbReference type="ARBA" id="ARBA00004196"/>
    </source>
</evidence>
<protein>
    <submittedName>
        <fullName evidence="6">Iron complex transport system substrate-binding protein</fullName>
    </submittedName>
</protein>
<name>A0ABT1JRY0_ACTCY</name>
<evidence type="ECO:0000256" key="2">
    <source>
        <dbReference type="ARBA" id="ARBA00008814"/>
    </source>
</evidence>
<evidence type="ECO:0000313" key="6">
    <source>
        <dbReference type="EMBL" id="MCP2334406.1"/>
    </source>
</evidence>
<sequence length="347" mass="36633">MSSVWSGARVRAATALVAVAVSGGTACGTSTEDGGAEGGQDTAGGGAFPVSIGSALGTAEIPEAPERIVTLGQGSTETAIALGQTPVGVERYDWAADESGHLPWIREAVEERGDELPELFTGGEDIDIAAVLALEPDVILAPWSGITQEQFDILNDIAPTVAYPDLAWSTDWDEQIDLIGQALGKGEQAEELKSDIERQWAEAAESRPEYADVTFSYIYTNGPGTLGVFLPDEQRVAMVSGLGLTVDPVAETLPETEGTDSALIGLEQADLLQDSDLVFTFYSDEETREQIESQPLYAEIPAVASGALVASDDNAFVTASSVINPLTVPWVIDRYLPLIDDAVSRIS</sequence>
<dbReference type="Proteomes" id="UP000791080">
    <property type="component" value="Unassembled WGS sequence"/>
</dbReference>
<feature type="domain" description="Fe/B12 periplasmic-binding" evidence="5">
    <location>
        <begin position="67"/>
        <end position="343"/>
    </location>
</feature>
<evidence type="ECO:0000256" key="4">
    <source>
        <dbReference type="ARBA" id="ARBA00022729"/>
    </source>
</evidence>
<organism evidence="6 7">
    <name type="scientific">Actinoalloteichus caeruleus DSM 43889</name>
    <dbReference type="NCBI Taxonomy" id="1120930"/>
    <lineage>
        <taxon>Bacteria</taxon>
        <taxon>Bacillati</taxon>
        <taxon>Actinomycetota</taxon>
        <taxon>Actinomycetes</taxon>
        <taxon>Pseudonocardiales</taxon>
        <taxon>Pseudonocardiaceae</taxon>
        <taxon>Actinoalloteichus</taxon>
        <taxon>Actinoalloteichus cyanogriseus</taxon>
    </lineage>
</organism>
<reference evidence="6 7" key="2">
    <citation type="submission" date="2022-06" db="EMBL/GenBank/DDBJ databases">
        <title>Genomic Encyclopedia of Type Strains, Phase I: the one thousand microbial genomes (KMG-I) project.</title>
        <authorList>
            <person name="Kyrpides N."/>
        </authorList>
    </citation>
    <scope>NUCLEOTIDE SEQUENCE [LARGE SCALE GENOMIC DNA]</scope>
    <source>
        <strain evidence="6 7">DSM 43889</strain>
    </source>
</reference>
<evidence type="ECO:0000313" key="7">
    <source>
        <dbReference type="Proteomes" id="UP000791080"/>
    </source>
</evidence>
<dbReference type="SUPFAM" id="SSF53807">
    <property type="entry name" value="Helical backbone' metal receptor"/>
    <property type="match status" value="1"/>
</dbReference>
<dbReference type="PANTHER" id="PTHR30532:SF28">
    <property type="entry name" value="PETROBACTIN-BINDING PROTEIN YCLQ"/>
    <property type="match status" value="1"/>
</dbReference>
<dbReference type="PROSITE" id="PS50983">
    <property type="entry name" value="FE_B12_PBP"/>
    <property type="match status" value="1"/>
</dbReference>
<evidence type="ECO:0000256" key="3">
    <source>
        <dbReference type="ARBA" id="ARBA00022448"/>
    </source>
</evidence>
<comment type="subcellular location">
    <subcellularLocation>
        <location evidence="1">Cell envelope</location>
    </subcellularLocation>
</comment>
<dbReference type="Gene3D" id="3.40.50.1980">
    <property type="entry name" value="Nitrogenase molybdenum iron protein domain"/>
    <property type="match status" value="2"/>
</dbReference>
<dbReference type="Pfam" id="PF01497">
    <property type="entry name" value="Peripla_BP_2"/>
    <property type="match status" value="1"/>
</dbReference>
<keyword evidence="4" id="KW-0732">Signal</keyword>
<dbReference type="CDD" id="cd01146">
    <property type="entry name" value="FhuD"/>
    <property type="match status" value="1"/>
</dbReference>
<comment type="similarity">
    <text evidence="2">Belongs to the bacterial solute-binding protein 8 family.</text>
</comment>